<dbReference type="PROSITE" id="PS50275">
    <property type="entry name" value="SAC"/>
    <property type="match status" value="1"/>
</dbReference>
<feature type="domain" description="SAC" evidence="2">
    <location>
        <begin position="112"/>
        <end position="457"/>
    </location>
</feature>
<dbReference type="AlphaFoldDB" id="A0A9P0QLT9"/>
<keyword evidence="4" id="KW-1185">Reference proteome</keyword>
<evidence type="ECO:0000313" key="3">
    <source>
        <dbReference type="EMBL" id="CAH2351009.1"/>
    </source>
</evidence>
<proteinExistence type="predicted"/>
<evidence type="ECO:0000256" key="1">
    <source>
        <dbReference type="SAM" id="Phobius"/>
    </source>
</evidence>
<dbReference type="EMBL" id="CAKXYY010000002">
    <property type="protein sequence ID" value="CAH2351009.1"/>
    <property type="molecule type" value="Genomic_DNA"/>
</dbReference>
<feature type="transmembrane region" description="Helical" evidence="1">
    <location>
        <begin position="529"/>
        <end position="547"/>
    </location>
</feature>
<keyword evidence="1" id="KW-1133">Transmembrane helix</keyword>
<accession>A0A9P0QLT9</accession>
<dbReference type="GO" id="GO:0043812">
    <property type="term" value="F:phosphatidylinositol-4-phosphate phosphatase activity"/>
    <property type="evidence" value="ECO:0007669"/>
    <property type="project" value="TreeGrafter"/>
</dbReference>
<reference evidence="3" key="1">
    <citation type="submission" date="2022-03" db="EMBL/GenBank/DDBJ databases">
        <authorList>
            <person name="Legras J.-L."/>
            <person name="Devillers H."/>
            <person name="Grondin C."/>
        </authorList>
    </citation>
    <scope>NUCLEOTIDE SEQUENCE</scope>
    <source>
        <strain evidence="3">CLIB 1423</strain>
    </source>
</reference>
<protein>
    <submittedName>
        <fullName evidence="3">Phosphatidylinositol-3-phosphatase Sac1p</fullName>
    </submittedName>
</protein>
<dbReference type="OrthoDB" id="405996at2759"/>
<dbReference type="PANTHER" id="PTHR45662">
    <property type="entry name" value="PHOSPHATIDYLINOSITIDE PHOSPHATASE SAC1"/>
    <property type="match status" value="1"/>
</dbReference>
<evidence type="ECO:0000313" key="4">
    <source>
        <dbReference type="Proteomes" id="UP000837801"/>
    </source>
</evidence>
<keyword evidence="1" id="KW-0472">Membrane</keyword>
<dbReference type="Pfam" id="PF02383">
    <property type="entry name" value="Syja_N"/>
    <property type="match status" value="1"/>
</dbReference>
<name>A0A9P0QLT9_9ASCO</name>
<dbReference type="GO" id="GO:0034593">
    <property type="term" value="F:phosphatidylinositol bisphosphate phosphatase activity"/>
    <property type="evidence" value="ECO:0007669"/>
    <property type="project" value="UniProtKB-ARBA"/>
</dbReference>
<dbReference type="GO" id="GO:0005783">
    <property type="term" value="C:endoplasmic reticulum"/>
    <property type="evidence" value="ECO:0007669"/>
    <property type="project" value="TreeGrafter"/>
</dbReference>
<dbReference type="PANTHER" id="PTHR45662:SF2">
    <property type="entry name" value="PHOSPHATIDYLINOSITOL-3-PHOSPHATASE SAC1"/>
    <property type="match status" value="1"/>
</dbReference>
<dbReference type="Proteomes" id="UP000837801">
    <property type="component" value="Unassembled WGS sequence"/>
</dbReference>
<sequence>MFYSASNDGTHIISTGGSSPALLINSSLTEKVDNIPDVYAKLPKTQVSCLLGTIKLKYHKYIVLADKHTVTGSILGHQIAKIDSFKLIPILTGGPSSSATSDSEEKHYLDLLNSHLSNATLYFSVDNTFDLTRRLQDQYGATAAGGAPVGPDPKFWWNHYLSAELSSNADFAQFFSPVIYGYFKSSTIQAPDHRSFEFALLTRRSVNRAGTRYFRRGIDTDGHVANFNETEQILTTSNNQNQSNQIFSFLQIRGSVPIYWAEINNLKYKPNLVISSKTSLEPTTAHFQESVEKYGETYCVNLVNQSGYEKPVKEGFESILSNIESSNPELSSKIHYIYFDFHHECRKMRWDRVDLLLKSLIDLQYTSDNYFQYDLTTKQIVSVQTKVVRTNCMDCLDRTNVVQSTLGRWILQNQLTRSQYLVENNVTPWKVVIPSLLPVFQNFWADNADSVSCSYSGTGALKTDFTRTGQRTKQGAFNDLVNSITRYYKNNYNDGNRQDGYDLFLGKYKPFQDSINSPFIDRRPAYVQLLPYLMGTSILVLFAILIFPRGSITDLNNSLAIGVSLLSTIRSLMYLNKHGYQFVNWPKLEKLDYLKKVDAFDGEGKSVGIKYEENDNFRSVHTKGE</sequence>
<comment type="caution">
    <text evidence="3">The sequence shown here is derived from an EMBL/GenBank/DDBJ whole genome shotgun (WGS) entry which is preliminary data.</text>
</comment>
<keyword evidence="1" id="KW-0812">Transmembrane</keyword>
<dbReference type="InterPro" id="IPR002013">
    <property type="entry name" value="SAC_dom"/>
</dbReference>
<organism evidence="3 4">
    <name type="scientific">[Candida] railenensis</name>
    <dbReference type="NCBI Taxonomy" id="45579"/>
    <lineage>
        <taxon>Eukaryota</taxon>
        <taxon>Fungi</taxon>
        <taxon>Dikarya</taxon>
        <taxon>Ascomycota</taxon>
        <taxon>Saccharomycotina</taxon>
        <taxon>Pichiomycetes</taxon>
        <taxon>Debaryomycetaceae</taxon>
        <taxon>Kurtzmaniella</taxon>
    </lineage>
</organism>
<dbReference type="GO" id="GO:0046856">
    <property type="term" value="P:phosphatidylinositol dephosphorylation"/>
    <property type="evidence" value="ECO:0007669"/>
    <property type="project" value="TreeGrafter"/>
</dbReference>
<gene>
    <name evidence="3" type="ORF">CLIB1423_02S10198</name>
</gene>
<evidence type="ECO:0000259" key="2">
    <source>
        <dbReference type="PROSITE" id="PS50275"/>
    </source>
</evidence>